<dbReference type="PANTHER" id="PTHR40078:SF1">
    <property type="entry name" value="INTEGRAL MEMBRANE PROTEIN"/>
    <property type="match status" value="1"/>
</dbReference>
<dbReference type="AlphaFoldDB" id="A0A921B4I3"/>
<reference evidence="2" key="1">
    <citation type="journal article" date="2021" name="PeerJ">
        <title>Extensive microbial diversity within the chicken gut microbiome revealed by metagenomics and culture.</title>
        <authorList>
            <person name="Gilroy R."/>
            <person name="Ravi A."/>
            <person name="Getino M."/>
            <person name="Pursley I."/>
            <person name="Horton D.L."/>
            <person name="Alikhan N.F."/>
            <person name="Baker D."/>
            <person name="Gharbi K."/>
            <person name="Hall N."/>
            <person name="Watson M."/>
            <person name="Adriaenssens E.M."/>
            <person name="Foster-Nyarko E."/>
            <person name="Jarju S."/>
            <person name="Secka A."/>
            <person name="Antonio M."/>
            <person name="Oren A."/>
            <person name="Chaudhuri R.R."/>
            <person name="La Ragione R."/>
            <person name="Hildebrand F."/>
            <person name="Pallen M.J."/>
        </authorList>
    </citation>
    <scope>NUCLEOTIDE SEQUENCE</scope>
    <source>
        <strain evidence="2">CHK173-2119</strain>
    </source>
</reference>
<protein>
    <recommendedName>
        <fullName evidence="4">Integral membrane protein</fullName>
    </recommendedName>
</protein>
<keyword evidence="1" id="KW-1133">Transmembrane helix</keyword>
<sequence>MPTVSKRSFREVWRRLLMSLIGVLIFALGATILLAANLGMDPYSAMNLGVSQLLDWQVGPYQLLLNLLILGLVFLIDRHLIGVGTIFNMALVGYGIQFFSLILLKNLPTPSSLLMQILVALLGLLVFTFGLAMYIVADVGISPYDAITPMILKVTHSKNYRFIRILQDVTAMVIAILVHGHFGLVTIIVAFGSGPFIIFWERHVLDKLLKIIKAA</sequence>
<dbReference type="InterPro" id="IPR038750">
    <property type="entry name" value="YczE/YyaS-like"/>
</dbReference>
<feature type="transmembrane region" description="Helical" evidence="1">
    <location>
        <begin position="58"/>
        <end position="76"/>
    </location>
</feature>
<accession>A0A921B4I3</accession>
<dbReference type="PANTHER" id="PTHR40078">
    <property type="entry name" value="INTEGRAL MEMBRANE PROTEIN-RELATED"/>
    <property type="match status" value="1"/>
</dbReference>
<evidence type="ECO:0000313" key="2">
    <source>
        <dbReference type="EMBL" id="HJE15893.1"/>
    </source>
</evidence>
<evidence type="ECO:0000313" key="3">
    <source>
        <dbReference type="Proteomes" id="UP000774947"/>
    </source>
</evidence>
<feature type="transmembrane region" description="Helical" evidence="1">
    <location>
        <begin position="116"/>
        <end position="141"/>
    </location>
</feature>
<dbReference type="EMBL" id="DYXY01000196">
    <property type="protein sequence ID" value="HJE15893.1"/>
    <property type="molecule type" value="Genomic_DNA"/>
</dbReference>
<dbReference type="Pfam" id="PF19700">
    <property type="entry name" value="DUF6198"/>
    <property type="match status" value="1"/>
</dbReference>
<reference evidence="2" key="2">
    <citation type="submission" date="2021-09" db="EMBL/GenBank/DDBJ databases">
        <authorList>
            <person name="Gilroy R."/>
        </authorList>
    </citation>
    <scope>NUCLEOTIDE SEQUENCE</scope>
    <source>
        <strain evidence="2">CHK173-2119</strain>
    </source>
</reference>
<keyword evidence="1" id="KW-0812">Transmembrane</keyword>
<organism evidence="2 3">
    <name type="scientific">Lapidilactobacillus dextrinicus</name>
    <dbReference type="NCBI Taxonomy" id="51664"/>
    <lineage>
        <taxon>Bacteria</taxon>
        <taxon>Bacillati</taxon>
        <taxon>Bacillota</taxon>
        <taxon>Bacilli</taxon>
        <taxon>Lactobacillales</taxon>
        <taxon>Lactobacillaceae</taxon>
        <taxon>Lapidilactobacillus</taxon>
    </lineage>
</organism>
<dbReference type="Proteomes" id="UP000774947">
    <property type="component" value="Unassembled WGS sequence"/>
</dbReference>
<feature type="transmembrane region" description="Helical" evidence="1">
    <location>
        <begin position="16"/>
        <end position="38"/>
    </location>
</feature>
<evidence type="ECO:0008006" key="4">
    <source>
        <dbReference type="Google" id="ProtNLM"/>
    </source>
</evidence>
<comment type="caution">
    <text evidence="2">The sequence shown here is derived from an EMBL/GenBank/DDBJ whole genome shotgun (WGS) entry which is preliminary data.</text>
</comment>
<feature type="transmembrane region" description="Helical" evidence="1">
    <location>
        <begin position="83"/>
        <end position="104"/>
    </location>
</feature>
<evidence type="ECO:0000256" key="1">
    <source>
        <dbReference type="SAM" id="Phobius"/>
    </source>
</evidence>
<name>A0A921B4I3_9LACO</name>
<proteinExistence type="predicted"/>
<gene>
    <name evidence="2" type="ORF">K8W17_07430</name>
</gene>
<keyword evidence="1" id="KW-0472">Membrane</keyword>